<keyword evidence="1" id="KW-0812">Transmembrane</keyword>
<gene>
    <name evidence="2" type="ORF">SAMN05443248_3875</name>
</gene>
<accession>A0A1M5QLV4</accession>
<reference evidence="2" key="1">
    <citation type="submission" date="2016-11" db="EMBL/GenBank/DDBJ databases">
        <authorList>
            <person name="Jaros S."/>
            <person name="Januszkiewicz K."/>
            <person name="Wedrychowicz H."/>
        </authorList>
    </citation>
    <scope>NUCLEOTIDE SEQUENCE [LARGE SCALE GENOMIC DNA]</scope>
    <source>
        <strain evidence="2">GAS138</strain>
    </source>
</reference>
<organism evidence="2">
    <name type="scientific">Bradyrhizobium erythrophlei</name>
    <dbReference type="NCBI Taxonomy" id="1437360"/>
    <lineage>
        <taxon>Bacteria</taxon>
        <taxon>Pseudomonadati</taxon>
        <taxon>Pseudomonadota</taxon>
        <taxon>Alphaproteobacteria</taxon>
        <taxon>Hyphomicrobiales</taxon>
        <taxon>Nitrobacteraceae</taxon>
        <taxon>Bradyrhizobium</taxon>
    </lineage>
</organism>
<sequence>MLKYWRWLLVFALAAVVAIWIEWWESLGFPRNHEICSEAKAPYDCESYNILFYSAWTFGKAVDHWSSLITAVATGMIGLFTYTLYKATIGMVEVAKIQSADMKRSIVASEIAADAAQSSAETAKKALFAANRPVITIGELELVESDVALNKPLITWALRNPGPGFAVVNHIKVEIVMQGDDTPRIFSRQSSGWHGTIEVGKTSSGHQVTTPTMQARIKEILAGRLLLYFNIELQLMDVMENRSSARFPFIFDSQVNSFKPTSPLVIGDEKNDSQA</sequence>
<dbReference type="EMBL" id="LT670817">
    <property type="protein sequence ID" value="SHH15104.1"/>
    <property type="molecule type" value="Genomic_DNA"/>
</dbReference>
<dbReference type="RefSeq" id="WP_079602788.1">
    <property type="nucleotide sequence ID" value="NZ_LT670817.1"/>
</dbReference>
<protein>
    <submittedName>
        <fullName evidence="2">Uncharacterized protein</fullName>
    </submittedName>
</protein>
<feature type="transmembrane region" description="Helical" evidence="1">
    <location>
        <begin position="65"/>
        <end position="85"/>
    </location>
</feature>
<keyword evidence="1" id="KW-1133">Transmembrane helix</keyword>
<dbReference type="Proteomes" id="UP000189796">
    <property type="component" value="Chromosome I"/>
</dbReference>
<keyword evidence="1" id="KW-0472">Membrane</keyword>
<name>A0A1M5QLV4_9BRAD</name>
<proteinExistence type="predicted"/>
<feature type="transmembrane region" description="Helical" evidence="1">
    <location>
        <begin position="7"/>
        <end position="24"/>
    </location>
</feature>
<evidence type="ECO:0000256" key="1">
    <source>
        <dbReference type="SAM" id="Phobius"/>
    </source>
</evidence>
<dbReference type="AlphaFoldDB" id="A0A1M5QLV4"/>
<evidence type="ECO:0000313" key="2">
    <source>
        <dbReference type="EMBL" id="SHH15104.1"/>
    </source>
</evidence>